<evidence type="ECO:0008006" key="5">
    <source>
        <dbReference type="Google" id="ProtNLM"/>
    </source>
</evidence>
<dbReference type="Gene3D" id="2.60.40.4070">
    <property type="match status" value="1"/>
</dbReference>
<feature type="coiled-coil region" evidence="1">
    <location>
        <begin position="179"/>
        <end position="226"/>
    </location>
</feature>
<dbReference type="EMBL" id="JACDQQ010000781">
    <property type="protein sequence ID" value="MBA0084942.1"/>
    <property type="molecule type" value="Genomic_DNA"/>
</dbReference>
<evidence type="ECO:0000256" key="1">
    <source>
        <dbReference type="SAM" id="Coils"/>
    </source>
</evidence>
<dbReference type="AlphaFoldDB" id="A0A7V8NPI0"/>
<evidence type="ECO:0000256" key="2">
    <source>
        <dbReference type="SAM" id="MobiDB-lite"/>
    </source>
</evidence>
<evidence type="ECO:0000313" key="4">
    <source>
        <dbReference type="Proteomes" id="UP000567293"/>
    </source>
</evidence>
<evidence type="ECO:0000313" key="3">
    <source>
        <dbReference type="EMBL" id="MBA0084942.1"/>
    </source>
</evidence>
<dbReference type="Proteomes" id="UP000567293">
    <property type="component" value="Unassembled WGS sequence"/>
</dbReference>
<sequence>MSEEAHLYQPATAIRYRGPGFSLPATVPVGANPPSGVIIDYFLKSKPKDAVDLEILDAQGKAVRKLSSKKPPEGASPEEEEFGISRPGEKLPAEEGLNRFVWDMRGEAAARVPGAVNWGGRSTGVLVVPGTYQIKLTAGGKSLTASAEIQKDPRVNVSQANLEKQYELAMRIRDRVAAGNEAVNEIRSVREQLDGLKKRLSGDTGAKAVLDSAEALRKKIDAVEEKVIQPKSKSGEDPLNYPIQVTNQLMDLQGTVESGDAAPTSQSYAVFDELSGRLETQVTAWREIQAKDLVALNDLIKKNNIEAIAPATEKSKVAAE</sequence>
<keyword evidence="1" id="KW-0175">Coiled coil</keyword>
<protein>
    <recommendedName>
        <fullName evidence="5">Glycosyl hydrolase</fullName>
    </recommendedName>
</protein>
<reference evidence="3" key="1">
    <citation type="submission" date="2020-06" db="EMBL/GenBank/DDBJ databases">
        <title>Legume-microbial interactions unlock mineral nutrients during tropical forest succession.</title>
        <authorList>
            <person name="Epihov D.Z."/>
        </authorList>
    </citation>
    <scope>NUCLEOTIDE SEQUENCE [LARGE SCALE GENOMIC DNA]</scope>
    <source>
        <strain evidence="3">Pan2503</strain>
    </source>
</reference>
<proteinExistence type="predicted"/>
<name>A0A7V8NPI0_9BACT</name>
<comment type="caution">
    <text evidence="3">The sequence shown here is derived from an EMBL/GenBank/DDBJ whole genome shotgun (WGS) entry which is preliminary data.</text>
</comment>
<accession>A0A7V8NPI0</accession>
<keyword evidence="4" id="KW-1185">Reference proteome</keyword>
<feature type="region of interest" description="Disordered" evidence="2">
    <location>
        <begin position="63"/>
        <end position="91"/>
    </location>
</feature>
<gene>
    <name evidence="3" type="ORF">HRJ53_08100</name>
</gene>
<organism evidence="3 4">
    <name type="scientific">Candidatus Acidiferrum panamense</name>
    <dbReference type="NCBI Taxonomy" id="2741543"/>
    <lineage>
        <taxon>Bacteria</taxon>
        <taxon>Pseudomonadati</taxon>
        <taxon>Acidobacteriota</taxon>
        <taxon>Terriglobia</taxon>
        <taxon>Candidatus Acidiferrales</taxon>
        <taxon>Candidatus Acidiferrum</taxon>
    </lineage>
</organism>